<proteinExistence type="predicted"/>
<feature type="compositionally biased region" description="Polar residues" evidence="1">
    <location>
        <begin position="235"/>
        <end position="244"/>
    </location>
</feature>
<organism evidence="3 4">
    <name type="scientific">Umbelopsis vinacea</name>
    <dbReference type="NCBI Taxonomy" id="44442"/>
    <lineage>
        <taxon>Eukaryota</taxon>
        <taxon>Fungi</taxon>
        <taxon>Fungi incertae sedis</taxon>
        <taxon>Mucoromycota</taxon>
        <taxon>Mucoromycotina</taxon>
        <taxon>Umbelopsidomycetes</taxon>
        <taxon>Umbelopsidales</taxon>
        <taxon>Umbelopsidaceae</taxon>
        <taxon>Umbelopsis</taxon>
    </lineage>
</organism>
<dbReference type="EMBL" id="JAEPRA010000001">
    <property type="protein sequence ID" value="KAG2189296.1"/>
    <property type="molecule type" value="Genomic_DNA"/>
</dbReference>
<dbReference type="InterPro" id="IPR001810">
    <property type="entry name" value="F-box_dom"/>
</dbReference>
<feature type="region of interest" description="Disordered" evidence="1">
    <location>
        <begin position="231"/>
        <end position="250"/>
    </location>
</feature>
<dbReference type="CDD" id="cd09917">
    <property type="entry name" value="F-box_SF"/>
    <property type="match status" value="1"/>
</dbReference>
<dbReference type="InterPro" id="IPR036047">
    <property type="entry name" value="F-box-like_dom_sf"/>
</dbReference>
<dbReference type="Pfam" id="PF00646">
    <property type="entry name" value="F-box"/>
    <property type="match status" value="1"/>
</dbReference>
<comment type="caution">
    <text evidence="3">The sequence shown here is derived from an EMBL/GenBank/DDBJ whole genome shotgun (WGS) entry which is preliminary data.</text>
</comment>
<reference evidence="3" key="1">
    <citation type="submission" date="2020-12" db="EMBL/GenBank/DDBJ databases">
        <title>Metabolic potential, ecology and presence of endohyphal bacteria is reflected in genomic diversity of Mucoromycotina.</title>
        <authorList>
            <person name="Muszewska A."/>
            <person name="Okrasinska A."/>
            <person name="Steczkiewicz K."/>
            <person name="Drgas O."/>
            <person name="Orlowska M."/>
            <person name="Perlinska-Lenart U."/>
            <person name="Aleksandrzak-Piekarczyk T."/>
            <person name="Szatraj K."/>
            <person name="Zielenkiewicz U."/>
            <person name="Pilsyk S."/>
            <person name="Malc E."/>
            <person name="Mieczkowski P."/>
            <person name="Kruszewska J.S."/>
            <person name="Biernat P."/>
            <person name="Pawlowska J."/>
        </authorList>
    </citation>
    <scope>NUCLEOTIDE SEQUENCE</scope>
    <source>
        <strain evidence="3">WA0000051536</strain>
    </source>
</reference>
<gene>
    <name evidence="3" type="ORF">INT44_004438</name>
</gene>
<name>A0A8H7QBE9_9FUNG</name>
<evidence type="ECO:0000313" key="3">
    <source>
        <dbReference type="EMBL" id="KAG2189296.1"/>
    </source>
</evidence>
<accession>A0A8H7QBE9</accession>
<dbReference type="SMART" id="SM00256">
    <property type="entry name" value="FBOX"/>
    <property type="match status" value="1"/>
</dbReference>
<dbReference type="Proteomes" id="UP000612746">
    <property type="component" value="Unassembled WGS sequence"/>
</dbReference>
<dbReference type="SUPFAM" id="SSF81383">
    <property type="entry name" value="F-box domain"/>
    <property type="match status" value="1"/>
</dbReference>
<dbReference type="Gene3D" id="1.20.1280.50">
    <property type="match status" value="1"/>
</dbReference>
<dbReference type="AlphaFoldDB" id="A0A8H7QBE9"/>
<evidence type="ECO:0000256" key="1">
    <source>
        <dbReference type="SAM" id="MobiDB-lite"/>
    </source>
</evidence>
<dbReference type="OrthoDB" id="2399195at2759"/>
<protein>
    <recommendedName>
        <fullName evidence="2">F-box domain-containing protein</fullName>
    </recommendedName>
</protein>
<evidence type="ECO:0000313" key="4">
    <source>
        <dbReference type="Proteomes" id="UP000612746"/>
    </source>
</evidence>
<evidence type="ECO:0000259" key="2">
    <source>
        <dbReference type="PROSITE" id="PS50181"/>
    </source>
</evidence>
<feature type="domain" description="F-box" evidence="2">
    <location>
        <begin position="14"/>
        <end position="60"/>
    </location>
</feature>
<keyword evidence="4" id="KW-1185">Reference proteome</keyword>
<sequence>MLFKRKHTSELSTAAGIDILPNELLLRVLTHLPTPDLLHLAKLNRRFYHLSAKTLVLRLAQSPDTLRLRAYFEQESRWKFTVDMQLAAIDESGRFKFAPIQPMAMRLFESKMLRTPTMHKLSIIGTDFDGLSLDVPESLIPKSQSLPLKELGQHRITSTYNRLVANVATTQTAFVYNVTKTPQEFTKVRSGERWVTPILFECPMIFLCQARPGITKVMDKLNARAVGRGIDGRHSTQSMKTPMSSARGGVEESMLLTSRPAYAKATEPMVGGLLLAAH</sequence>
<dbReference type="PROSITE" id="PS50181">
    <property type="entry name" value="FBOX"/>
    <property type="match status" value="1"/>
</dbReference>